<sequence>MVRRERWVVVATLALLQIFVVLAGSYVITHDAARTPDPIASPEPAPTPLVTAGPVLAAAGDGAVPAKGTLTSRLGGAMGDPALGRSVAGVVLDARTGATLFDGRSSRPVTPASTTKIVTAVSVLSSAGPDAKLATTVVKGAKPGSIVLVGGGDPTLAGPKADRDDDVYPRPASLAQLAYRTAKALKASGITSVDLSYDASLFGGPTTGPGWKPNYVPEGTVAPVTALTMDEGRAPTGGRFADPPRATADAFAGLLRRNGLKVGKSVDEGRAPAGAAEVARVESPPVYALVERMLTLSDNDLAEALSRQVAIKEGLPHTFLGEVDAVHRVLGRLGVDQGIEVNDGSGLSTRNRITPAALARLLAAAASPAHPALHSLISGLPVAGFTGTLHGRYGKGGTQAGAGLVRAKTGTLTGVNTLAGIAYTTDGRLLTFAFMADEVADAQGAVTALDTMATIVSQS</sequence>
<dbReference type="NCBIfam" id="TIGR00666">
    <property type="entry name" value="PBP4"/>
    <property type="match status" value="1"/>
</dbReference>
<evidence type="ECO:0000313" key="4">
    <source>
        <dbReference type="Proteomes" id="UP000603904"/>
    </source>
</evidence>
<dbReference type="EMBL" id="BOOC01000019">
    <property type="protein sequence ID" value="GIH41127.1"/>
    <property type="molecule type" value="Genomic_DNA"/>
</dbReference>
<dbReference type="SUPFAM" id="SSF56601">
    <property type="entry name" value="beta-lactamase/transpeptidase-like"/>
    <property type="match status" value="1"/>
</dbReference>
<dbReference type="PANTHER" id="PTHR30023:SF0">
    <property type="entry name" value="PENICILLIN-SENSITIVE CARBOXYPEPTIDASE A"/>
    <property type="match status" value="1"/>
</dbReference>
<accession>A0ABQ4G229</accession>
<dbReference type="Gene3D" id="3.40.710.10">
    <property type="entry name" value="DD-peptidase/beta-lactamase superfamily"/>
    <property type="match status" value="1"/>
</dbReference>
<dbReference type="PANTHER" id="PTHR30023">
    <property type="entry name" value="D-ALANYL-D-ALANINE CARBOXYPEPTIDASE"/>
    <property type="match status" value="1"/>
</dbReference>
<evidence type="ECO:0000256" key="2">
    <source>
        <dbReference type="ARBA" id="ARBA00022801"/>
    </source>
</evidence>
<dbReference type="Gene3D" id="3.50.80.20">
    <property type="entry name" value="D-Ala-D-Ala carboxypeptidase C, peptidase S13"/>
    <property type="match status" value="1"/>
</dbReference>
<keyword evidence="2" id="KW-0378">Hydrolase</keyword>
<gene>
    <name evidence="3" type="ORF">Mco01_41270</name>
</gene>
<proteinExistence type="inferred from homology"/>
<organism evidence="3 4">
    <name type="scientific">Microbispora corallina</name>
    <dbReference type="NCBI Taxonomy" id="83302"/>
    <lineage>
        <taxon>Bacteria</taxon>
        <taxon>Bacillati</taxon>
        <taxon>Actinomycetota</taxon>
        <taxon>Actinomycetes</taxon>
        <taxon>Streptosporangiales</taxon>
        <taxon>Streptosporangiaceae</taxon>
        <taxon>Microbispora</taxon>
    </lineage>
</organism>
<keyword evidence="3" id="KW-0645">Protease</keyword>
<keyword evidence="3" id="KW-0121">Carboxypeptidase</keyword>
<dbReference type="GO" id="GO:0004180">
    <property type="term" value="F:carboxypeptidase activity"/>
    <property type="evidence" value="ECO:0007669"/>
    <property type="project" value="UniProtKB-KW"/>
</dbReference>
<comment type="similarity">
    <text evidence="1">Belongs to the peptidase S13 family.</text>
</comment>
<dbReference type="InterPro" id="IPR000667">
    <property type="entry name" value="Peptidase_S13"/>
</dbReference>
<name>A0ABQ4G229_9ACTN</name>
<protein>
    <submittedName>
        <fullName evidence="3">D-alanyl-D-alanine carboxypeptidase</fullName>
    </submittedName>
</protein>
<dbReference type="InterPro" id="IPR012338">
    <property type="entry name" value="Beta-lactam/transpept-like"/>
</dbReference>
<comment type="caution">
    <text evidence="3">The sequence shown here is derived from an EMBL/GenBank/DDBJ whole genome shotgun (WGS) entry which is preliminary data.</text>
</comment>
<dbReference type="Pfam" id="PF02113">
    <property type="entry name" value="Peptidase_S13"/>
    <property type="match status" value="2"/>
</dbReference>
<evidence type="ECO:0000313" key="3">
    <source>
        <dbReference type="EMBL" id="GIH41127.1"/>
    </source>
</evidence>
<keyword evidence="4" id="KW-1185">Reference proteome</keyword>
<dbReference type="Proteomes" id="UP000603904">
    <property type="component" value="Unassembled WGS sequence"/>
</dbReference>
<reference evidence="3 4" key="1">
    <citation type="submission" date="2021-01" db="EMBL/GenBank/DDBJ databases">
        <title>Whole genome shotgun sequence of Microbispora corallina NBRC 16416.</title>
        <authorList>
            <person name="Komaki H."/>
            <person name="Tamura T."/>
        </authorList>
    </citation>
    <scope>NUCLEOTIDE SEQUENCE [LARGE SCALE GENOMIC DNA]</scope>
    <source>
        <strain evidence="3 4">NBRC 16416</strain>
    </source>
</reference>
<dbReference type="PRINTS" id="PR00922">
    <property type="entry name" value="DADACBPTASE3"/>
</dbReference>
<dbReference type="RefSeq" id="WP_239103765.1">
    <property type="nucleotide sequence ID" value="NZ_BAAAGP010000010.1"/>
</dbReference>
<evidence type="ECO:0000256" key="1">
    <source>
        <dbReference type="ARBA" id="ARBA00006096"/>
    </source>
</evidence>